<reference evidence="3 4" key="1">
    <citation type="journal article" date="2019" name="Front. Genet.">
        <title>Whole-Genome Sequencing of the Opportunistic Yeast Pathogen Candida inconspicua Uncovers Its Hybrid Origin.</title>
        <authorList>
            <person name="Mixao V."/>
            <person name="Hansen A.P."/>
            <person name="Saus E."/>
            <person name="Boekhout T."/>
            <person name="Lass-Florl C."/>
            <person name="Gabaldon T."/>
        </authorList>
    </citation>
    <scope>NUCLEOTIDE SEQUENCE [LARGE SCALE GENOMIC DNA]</scope>
    <source>
        <strain evidence="3 4">CBS 180</strain>
    </source>
</reference>
<protein>
    <recommendedName>
        <fullName evidence="2">Ty3 transposon capsid-like protein domain-containing protein</fullName>
    </recommendedName>
</protein>
<feature type="compositionally biased region" description="Polar residues" evidence="1">
    <location>
        <begin position="1"/>
        <end position="22"/>
    </location>
</feature>
<evidence type="ECO:0000313" key="3">
    <source>
        <dbReference type="EMBL" id="TID29084.1"/>
    </source>
</evidence>
<feature type="compositionally biased region" description="Basic residues" evidence="1">
    <location>
        <begin position="288"/>
        <end position="303"/>
    </location>
</feature>
<feature type="region of interest" description="Disordered" evidence="1">
    <location>
        <begin position="1"/>
        <end position="59"/>
    </location>
</feature>
<dbReference type="OrthoDB" id="1721192at2759"/>
<dbReference type="Pfam" id="PF19259">
    <property type="entry name" value="Ty3_capsid"/>
    <property type="match status" value="1"/>
</dbReference>
<gene>
    <name evidence="3" type="ORF">CANINC_002144</name>
</gene>
<feature type="compositionally biased region" description="Pro residues" evidence="1">
    <location>
        <begin position="319"/>
        <end position="328"/>
    </location>
</feature>
<organism evidence="3 4">
    <name type="scientific">Pichia inconspicua</name>
    <dbReference type="NCBI Taxonomy" id="52247"/>
    <lineage>
        <taxon>Eukaryota</taxon>
        <taxon>Fungi</taxon>
        <taxon>Dikarya</taxon>
        <taxon>Ascomycota</taxon>
        <taxon>Saccharomycotina</taxon>
        <taxon>Pichiomycetes</taxon>
        <taxon>Pichiales</taxon>
        <taxon>Pichiaceae</taxon>
        <taxon>Pichia</taxon>
    </lineage>
</organism>
<feature type="domain" description="Ty3 transposon capsid-like protein" evidence="2">
    <location>
        <begin position="122"/>
        <end position="268"/>
    </location>
</feature>
<evidence type="ECO:0000259" key="2">
    <source>
        <dbReference type="Pfam" id="PF19259"/>
    </source>
</evidence>
<dbReference type="STRING" id="52247.A0A4T0X1Y2"/>
<feature type="non-terminal residue" evidence="3">
    <location>
        <position position="328"/>
    </location>
</feature>
<name>A0A4T0X1Y2_9ASCO</name>
<sequence>MNLDNPTENSNENITASASLSNDVYMVAPGATTRGDGNASERDNTETSNCSEAQKDDDMSVVVSKPKGLDKITLFNKMGITIPIFRNSTKDQNGKVKEFSVVQHEAKNWLHKAESFCKFLDIAEEQRVWLVSNRLEDAAYDWFVELESKPSFDPTDWNSFKQKFSEAFCPISNETQYIDDFRILGLKLKPGQPVAEYVAEFNNLRKLLTYKEGSRMCVSRFLFGLTEDLREYVMAFKPTTIESAIKLAQEGEESKKFSSSGVGRNSDNHIYRFNSRPRPVNTETYARRGVKRFKRSKPSKKLCKPVDNSKNTSTYLSSPPSPVTDPVE</sequence>
<evidence type="ECO:0000313" key="4">
    <source>
        <dbReference type="Proteomes" id="UP000307173"/>
    </source>
</evidence>
<dbReference type="InterPro" id="IPR045358">
    <property type="entry name" value="Ty3_capsid"/>
</dbReference>
<dbReference type="AlphaFoldDB" id="A0A4T0X1Y2"/>
<accession>A0A4T0X1Y2</accession>
<evidence type="ECO:0000256" key="1">
    <source>
        <dbReference type="SAM" id="MobiDB-lite"/>
    </source>
</evidence>
<proteinExistence type="predicted"/>
<dbReference type="Proteomes" id="UP000307173">
    <property type="component" value="Unassembled WGS sequence"/>
</dbReference>
<dbReference type="EMBL" id="SELW01000339">
    <property type="protein sequence ID" value="TID29084.1"/>
    <property type="molecule type" value="Genomic_DNA"/>
</dbReference>
<feature type="compositionally biased region" description="Polar residues" evidence="1">
    <location>
        <begin position="308"/>
        <end position="318"/>
    </location>
</feature>
<comment type="caution">
    <text evidence="3">The sequence shown here is derived from an EMBL/GenBank/DDBJ whole genome shotgun (WGS) entry which is preliminary data.</text>
</comment>
<keyword evidence="4" id="KW-1185">Reference proteome</keyword>
<feature type="region of interest" description="Disordered" evidence="1">
    <location>
        <begin position="268"/>
        <end position="328"/>
    </location>
</feature>